<gene>
    <name evidence="2" type="ORF">IAG42_36685</name>
</gene>
<dbReference type="Pfam" id="PF19505">
    <property type="entry name" value="DUF6039"/>
    <property type="match status" value="1"/>
</dbReference>
<evidence type="ECO:0000313" key="3">
    <source>
        <dbReference type="Proteomes" id="UP000516428"/>
    </source>
</evidence>
<dbReference type="InterPro" id="IPR046102">
    <property type="entry name" value="DUF6039"/>
</dbReference>
<keyword evidence="3" id="KW-1185">Reference proteome</keyword>
<proteinExistence type="predicted"/>
<evidence type="ECO:0000313" key="2">
    <source>
        <dbReference type="EMBL" id="QNS09284.1"/>
    </source>
</evidence>
<protein>
    <submittedName>
        <fullName evidence="2">Uncharacterized protein</fullName>
    </submittedName>
</protein>
<feature type="region of interest" description="Disordered" evidence="1">
    <location>
        <begin position="146"/>
        <end position="182"/>
    </location>
</feature>
<name>A0A7H1BKM9_9ACTN</name>
<dbReference type="AlphaFoldDB" id="A0A7H1BKM9"/>
<reference evidence="2 3" key="1">
    <citation type="submission" date="2020-09" db="EMBL/GenBank/DDBJ databases">
        <title>A novel species.</title>
        <authorList>
            <person name="Gao J."/>
        </authorList>
    </citation>
    <scope>NUCLEOTIDE SEQUENCE [LARGE SCALE GENOMIC DNA]</scope>
    <source>
        <strain evidence="2 3">CRXT-Y-14</strain>
        <plasmid evidence="2 3">unnamed1</plasmid>
    </source>
</reference>
<organism evidence="2 3">
    <name type="scientific">Streptomyces xanthii</name>
    <dbReference type="NCBI Taxonomy" id="2768069"/>
    <lineage>
        <taxon>Bacteria</taxon>
        <taxon>Bacillati</taxon>
        <taxon>Actinomycetota</taxon>
        <taxon>Actinomycetes</taxon>
        <taxon>Kitasatosporales</taxon>
        <taxon>Streptomycetaceae</taxon>
        <taxon>Streptomyces</taxon>
    </lineage>
</organism>
<sequence>MTDAASGARSAFLPAHSGPLGSDSGLLHTGNAGFIIHRAGQLNHAFRAQGREFATDLVGHLNKVMEGIATIVVHEEILGTADRLHWLIHMKQPNDYSRFLEVADHDRSFKEITEADRIAAAEGAGNWERMFVEGSFKERVYVPQHGLDEHDDDHGHDDHHEASDTFVPPARHQTGLPDDQMRSSVDSGLTILRTAQTAFKFRTEAREFAFAWAREVNRALAGEATVYLYEETFGQQDRIHWMIHLESFDTYRKLVELSRHDAGYQALSDRQFVPDYKGGGGWEQTFVSPTIQDVVLTPLHAGSPSWF</sequence>
<dbReference type="RefSeq" id="WP_188341939.1">
    <property type="nucleotide sequence ID" value="NZ_CP061282.1"/>
</dbReference>
<geneLocation type="plasmid" evidence="2 3">
    <name>unnamed1</name>
</geneLocation>
<accession>A0A7H1BKM9</accession>
<dbReference type="EMBL" id="CP061282">
    <property type="protein sequence ID" value="QNS09284.1"/>
    <property type="molecule type" value="Genomic_DNA"/>
</dbReference>
<evidence type="ECO:0000256" key="1">
    <source>
        <dbReference type="SAM" id="MobiDB-lite"/>
    </source>
</evidence>
<feature type="compositionally biased region" description="Basic and acidic residues" evidence="1">
    <location>
        <begin position="146"/>
        <end position="163"/>
    </location>
</feature>
<keyword evidence="2" id="KW-0614">Plasmid</keyword>
<dbReference type="KEGG" id="sxn:IAG42_36685"/>
<dbReference type="Proteomes" id="UP000516428">
    <property type="component" value="Plasmid unnamed1"/>
</dbReference>